<keyword evidence="6" id="KW-1185">Reference proteome</keyword>
<feature type="domain" description="HTH araC/xylS-type" evidence="4">
    <location>
        <begin position="20"/>
        <end position="79"/>
    </location>
</feature>
<gene>
    <name evidence="5" type="ORF">CD175_14690</name>
</gene>
<dbReference type="GO" id="GO:0000976">
    <property type="term" value="F:transcription cis-regulatory region binding"/>
    <property type="evidence" value="ECO:0007669"/>
    <property type="project" value="TreeGrafter"/>
</dbReference>
<dbReference type="AlphaFoldDB" id="A0A2S6FJE7"/>
<dbReference type="PANTHER" id="PTHR47894">
    <property type="entry name" value="HTH-TYPE TRANSCRIPTIONAL REGULATOR GADX"/>
    <property type="match status" value="1"/>
</dbReference>
<keyword evidence="1" id="KW-0805">Transcription regulation</keyword>
<evidence type="ECO:0000313" key="5">
    <source>
        <dbReference type="EMBL" id="PPK37531.1"/>
    </source>
</evidence>
<dbReference type="GO" id="GO:0003700">
    <property type="term" value="F:DNA-binding transcription factor activity"/>
    <property type="evidence" value="ECO:0007669"/>
    <property type="project" value="InterPro"/>
</dbReference>
<organism evidence="5 6">
    <name type="scientific">Pseudomonas laurylsulfatiphila</name>
    <dbReference type="NCBI Taxonomy" id="2011015"/>
    <lineage>
        <taxon>Bacteria</taxon>
        <taxon>Pseudomonadati</taxon>
        <taxon>Pseudomonadota</taxon>
        <taxon>Gammaproteobacteria</taxon>
        <taxon>Pseudomonadales</taxon>
        <taxon>Pseudomonadaceae</taxon>
        <taxon>Pseudomonas</taxon>
    </lineage>
</organism>
<dbReference type="SUPFAM" id="SSF46689">
    <property type="entry name" value="Homeodomain-like"/>
    <property type="match status" value="1"/>
</dbReference>
<reference evidence="6" key="1">
    <citation type="submission" date="2017-06" db="EMBL/GenBank/DDBJ databases">
        <authorList>
            <person name="Furmanczyk E.M."/>
        </authorList>
    </citation>
    <scope>NUCLEOTIDE SEQUENCE [LARGE SCALE GENOMIC DNA]</scope>
    <source>
        <strain evidence="6">AP3_16</strain>
    </source>
</reference>
<evidence type="ECO:0000256" key="2">
    <source>
        <dbReference type="ARBA" id="ARBA00023125"/>
    </source>
</evidence>
<proteinExistence type="predicted"/>
<sequence>MPRTWGWARVPCNRLCNNEGTSFQALLDAARRQQTEHYLRESDRQMSQMAALLGYVELSSFSRAFSRWFGCSPRQWLSAQGPTPRRWRMRGRG</sequence>
<dbReference type="Proteomes" id="UP000238541">
    <property type="component" value="Unassembled WGS sequence"/>
</dbReference>
<dbReference type="PROSITE" id="PS01124">
    <property type="entry name" value="HTH_ARAC_FAMILY_2"/>
    <property type="match status" value="1"/>
</dbReference>
<comment type="caution">
    <text evidence="5">The sequence shown here is derived from an EMBL/GenBank/DDBJ whole genome shotgun (WGS) entry which is preliminary data.</text>
</comment>
<dbReference type="Gene3D" id="1.10.10.60">
    <property type="entry name" value="Homeodomain-like"/>
    <property type="match status" value="1"/>
</dbReference>
<dbReference type="Pfam" id="PF12833">
    <property type="entry name" value="HTH_18"/>
    <property type="match status" value="1"/>
</dbReference>
<evidence type="ECO:0000256" key="3">
    <source>
        <dbReference type="ARBA" id="ARBA00023163"/>
    </source>
</evidence>
<evidence type="ECO:0000259" key="4">
    <source>
        <dbReference type="PROSITE" id="PS01124"/>
    </source>
</evidence>
<name>A0A2S6FJE7_9PSED</name>
<dbReference type="EMBL" id="NIRS01000004">
    <property type="protein sequence ID" value="PPK37531.1"/>
    <property type="molecule type" value="Genomic_DNA"/>
</dbReference>
<dbReference type="InterPro" id="IPR018060">
    <property type="entry name" value="HTH_AraC"/>
</dbReference>
<dbReference type="RefSeq" id="WP_104449501.1">
    <property type="nucleotide sequence ID" value="NZ_NIRS01000004.1"/>
</dbReference>
<keyword evidence="2" id="KW-0238">DNA-binding</keyword>
<dbReference type="PANTHER" id="PTHR47894:SF4">
    <property type="entry name" value="HTH-TYPE TRANSCRIPTIONAL REGULATOR GADX"/>
    <property type="match status" value="1"/>
</dbReference>
<protein>
    <recommendedName>
        <fullName evidence="4">HTH araC/xylS-type domain-containing protein</fullName>
    </recommendedName>
</protein>
<dbReference type="InterPro" id="IPR009057">
    <property type="entry name" value="Homeodomain-like_sf"/>
</dbReference>
<evidence type="ECO:0000313" key="6">
    <source>
        <dbReference type="Proteomes" id="UP000238541"/>
    </source>
</evidence>
<keyword evidence="3" id="KW-0804">Transcription</keyword>
<evidence type="ECO:0000256" key="1">
    <source>
        <dbReference type="ARBA" id="ARBA00023015"/>
    </source>
</evidence>
<accession>A0A2S6FJE7</accession>
<dbReference type="SMART" id="SM00342">
    <property type="entry name" value="HTH_ARAC"/>
    <property type="match status" value="1"/>
</dbReference>
<dbReference type="GO" id="GO:0005829">
    <property type="term" value="C:cytosol"/>
    <property type="evidence" value="ECO:0007669"/>
    <property type="project" value="TreeGrafter"/>
</dbReference>